<proteinExistence type="inferred from homology"/>
<keyword evidence="5" id="KW-0964">Secreted</keyword>
<evidence type="ECO:0000256" key="9">
    <source>
        <dbReference type="SAM" id="MobiDB-lite"/>
    </source>
</evidence>
<dbReference type="InterPro" id="IPR001547">
    <property type="entry name" value="Glyco_hydro_5"/>
</dbReference>
<comment type="catalytic activity">
    <reaction evidence="1">
        <text>Random hydrolysis of (1-&gt;4)-beta-D-mannosidic linkages in mannans, galactomannans and glucomannans.</text>
        <dbReference type="EC" id="3.2.1.78"/>
    </reaction>
</comment>
<feature type="compositionally biased region" description="Polar residues" evidence="9">
    <location>
        <begin position="540"/>
        <end position="556"/>
    </location>
</feature>
<dbReference type="AlphaFoldDB" id="A0A1Y5IL23"/>
<dbReference type="GO" id="GO:0016985">
    <property type="term" value="F:mannan endo-1,4-beta-mannosidase activity"/>
    <property type="evidence" value="ECO:0007669"/>
    <property type="project" value="UniProtKB-EC"/>
</dbReference>
<dbReference type="EC" id="3.2.1.78" evidence="4"/>
<accession>A0A1Y5IL23</accession>
<evidence type="ECO:0000256" key="7">
    <source>
        <dbReference type="ARBA" id="ARBA00022801"/>
    </source>
</evidence>
<dbReference type="SUPFAM" id="SSF51445">
    <property type="entry name" value="(Trans)glycosidases"/>
    <property type="match status" value="1"/>
</dbReference>
<gene>
    <name evidence="12" type="ORF">BE221DRAFT_66541</name>
</gene>
<feature type="signal peptide" evidence="10">
    <location>
        <begin position="1"/>
        <end position="17"/>
    </location>
</feature>
<feature type="compositionally biased region" description="Low complexity" evidence="9">
    <location>
        <begin position="558"/>
        <end position="570"/>
    </location>
</feature>
<evidence type="ECO:0000256" key="5">
    <source>
        <dbReference type="ARBA" id="ARBA00022525"/>
    </source>
</evidence>
<evidence type="ECO:0000256" key="2">
    <source>
        <dbReference type="ARBA" id="ARBA00004613"/>
    </source>
</evidence>
<feature type="chain" id="PRO_5013051397" description="mannan endo-1,4-beta-mannosidase" evidence="10">
    <location>
        <begin position="18"/>
        <end position="637"/>
    </location>
</feature>
<dbReference type="eggNOG" id="ENOG502QVVQ">
    <property type="taxonomic scope" value="Eukaryota"/>
</dbReference>
<evidence type="ECO:0000256" key="8">
    <source>
        <dbReference type="ARBA" id="ARBA00023295"/>
    </source>
</evidence>
<evidence type="ECO:0000256" key="1">
    <source>
        <dbReference type="ARBA" id="ARBA00001678"/>
    </source>
</evidence>
<dbReference type="InterPro" id="IPR017853">
    <property type="entry name" value="GH"/>
</dbReference>
<organism evidence="12">
    <name type="scientific">Ostreococcus tauri</name>
    <name type="common">Marine green alga</name>
    <dbReference type="NCBI Taxonomy" id="70448"/>
    <lineage>
        <taxon>Eukaryota</taxon>
        <taxon>Viridiplantae</taxon>
        <taxon>Chlorophyta</taxon>
        <taxon>Mamiellophyceae</taxon>
        <taxon>Mamiellales</taxon>
        <taxon>Bathycoccaceae</taxon>
        <taxon>Ostreococcus</taxon>
    </lineage>
</organism>
<feature type="compositionally biased region" description="Low complexity" evidence="9">
    <location>
        <begin position="486"/>
        <end position="506"/>
    </location>
</feature>
<dbReference type="GO" id="GO:0005576">
    <property type="term" value="C:extracellular region"/>
    <property type="evidence" value="ECO:0007669"/>
    <property type="project" value="UniProtKB-SubCell"/>
</dbReference>
<dbReference type="EMBL" id="KZ155771">
    <property type="protein sequence ID" value="OUS49367.1"/>
    <property type="molecule type" value="Genomic_DNA"/>
</dbReference>
<dbReference type="PANTHER" id="PTHR31451:SF39">
    <property type="entry name" value="MANNAN ENDO-1,4-BETA-MANNOSIDASE 1"/>
    <property type="match status" value="1"/>
</dbReference>
<feature type="region of interest" description="Disordered" evidence="9">
    <location>
        <begin position="486"/>
        <end position="525"/>
    </location>
</feature>
<evidence type="ECO:0000256" key="10">
    <source>
        <dbReference type="SAM" id="SignalP"/>
    </source>
</evidence>
<keyword evidence="7 12" id="KW-0378">Hydrolase</keyword>
<dbReference type="InterPro" id="IPR045053">
    <property type="entry name" value="MAN-like"/>
</dbReference>
<dbReference type="Pfam" id="PF26410">
    <property type="entry name" value="GH5_mannosidase"/>
    <property type="match status" value="1"/>
</dbReference>
<comment type="similarity">
    <text evidence="3">Belongs to the glycosyl hydrolase 5 (cellulase A) family.</text>
</comment>
<name>A0A1Y5IL23_OSTTA</name>
<dbReference type="Proteomes" id="UP000195557">
    <property type="component" value="Unassembled WGS sequence"/>
</dbReference>
<reference evidence="12" key="1">
    <citation type="submission" date="2017-04" db="EMBL/GenBank/DDBJ databases">
        <title>Population genomics of picophytoplankton unveils novel chromosome hypervariability.</title>
        <authorList>
            <consortium name="DOE Joint Genome Institute"/>
            <person name="Blanc-Mathieu R."/>
            <person name="Krasovec M."/>
            <person name="Hebrard M."/>
            <person name="Yau S."/>
            <person name="Desgranges E."/>
            <person name="Martin J."/>
            <person name="Schackwitz W."/>
            <person name="Kuo A."/>
            <person name="Salin G."/>
            <person name="Donnadieu C."/>
            <person name="Desdevises Y."/>
            <person name="Sanchez-Ferandin S."/>
            <person name="Moreau H."/>
            <person name="Rivals E."/>
            <person name="Grigoriev I.V."/>
            <person name="Grimsley N."/>
            <person name="Eyre-Walker A."/>
            <person name="Piganeau G."/>
        </authorList>
    </citation>
    <scope>NUCLEOTIDE SEQUENCE [LARGE SCALE GENOMIC DNA]</scope>
    <source>
        <strain evidence="12">RCC 1115</strain>
    </source>
</reference>
<protein>
    <recommendedName>
        <fullName evidence="4">mannan endo-1,4-beta-mannosidase</fullName>
        <ecNumber evidence="4">3.2.1.78</ecNumber>
    </recommendedName>
</protein>
<sequence length="637" mass="70292">MLLVLQLVFAFASVVSADHDADWFRSTNSGRHNSLDLSKGLEDQVAATTCLSDSFVRVNGRRFEVGGEEFIFAGWNQWEMMEQATGAGPPARHTPLSGREHIVRLLNEGVKTGLKVIRVWAHLITPGQEVQSEPGVWNEERLRGLDFFIDEARKRRLRLVIVLADNWYVSGGVDNYVKWSGSAQTHQDFFIDSGAKRIFKDMISTITNRQNTITGIRYADDPTIMSYNLINEARCQNCPAETMGRWIDEMARFLKLNAPNQLVGLGYEGFFHESDPEDLRATNPGVGSNWAAKEGQSWLRHSRLKSIDYTSIHVWPDNWSPKTVEFMKSFIRSRIDLAQSVGKPFVLEEFGKKVDRSAGEAGFVERDQYFSAAFEIAERAARDGELSGTIFWHWYDRGIGLTSRYGIHSDETTFELVKRHAKRMNIIGNVPTHCHAKFSRNSSPPPSRTGADELSLISASHTHETFSNSLKLSRMLSSSLSASRSEYDVTTSGVSSRTTTRSIVGSQSSGSYPHTPALNAKATPHRNSTVTAARFAVASSAVTARPNSTPSSTRTFGPTHTTETSSTPSSLAIVASPPNDRATSSGVVPSRLSAPSTKTCSARHSSLDRRATSSSVPSRRTASHIVDTGARTREAIG</sequence>
<dbReference type="PANTHER" id="PTHR31451">
    <property type="match status" value="1"/>
</dbReference>
<keyword evidence="6 10" id="KW-0732">Signal</keyword>
<feature type="domain" description="Glycoside hydrolase family 5" evidence="11">
    <location>
        <begin position="54"/>
        <end position="395"/>
    </location>
</feature>
<evidence type="ECO:0000256" key="4">
    <source>
        <dbReference type="ARBA" id="ARBA00012706"/>
    </source>
</evidence>
<feature type="region of interest" description="Disordered" evidence="9">
    <location>
        <begin position="540"/>
        <end position="637"/>
    </location>
</feature>
<evidence type="ECO:0000313" key="12">
    <source>
        <dbReference type="EMBL" id="OUS49367.1"/>
    </source>
</evidence>
<evidence type="ECO:0000256" key="3">
    <source>
        <dbReference type="ARBA" id="ARBA00005641"/>
    </source>
</evidence>
<comment type="subcellular location">
    <subcellularLocation>
        <location evidence="2">Secreted</location>
    </subcellularLocation>
</comment>
<evidence type="ECO:0000256" key="6">
    <source>
        <dbReference type="ARBA" id="ARBA00022729"/>
    </source>
</evidence>
<evidence type="ECO:0000259" key="11">
    <source>
        <dbReference type="Pfam" id="PF26410"/>
    </source>
</evidence>
<dbReference type="Gene3D" id="3.20.20.80">
    <property type="entry name" value="Glycosidases"/>
    <property type="match status" value="1"/>
</dbReference>
<feature type="compositionally biased region" description="Polar residues" evidence="9">
    <location>
        <begin position="581"/>
        <end position="604"/>
    </location>
</feature>
<keyword evidence="8" id="KW-0326">Glycosidase</keyword>